<dbReference type="GO" id="GO:0005886">
    <property type="term" value="C:plasma membrane"/>
    <property type="evidence" value="ECO:0007669"/>
    <property type="project" value="UniProtKB-SubCell"/>
</dbReference>
<evidence type="ECO:0000313" key="16">
    <source>
        <dbReference type="Proteomes" id="UP000011717"/>
    </source>
</evidence>
<proteinExistence type="inferred from homology"/>
<dbReference type="InterPro" id="IPR050059">
    <property type="entry name" value="ATP_synthase_B_chain"/>
</dbReference>
<evidence type="ECO:0000256" key="1">
    <source>
        <dbReference type="ARBA" id="ARBA00005513"/>
    </source>
</evidence>
<evidence type="ECO:0000256" key="7">
    <source>
        <dbReference type="ARBA" id="ARBA00023065"/>
    </source>
</evidence>
<evidence type="ECO:0000256" key="14">
    <source>
        <dbReference type="RuleBase" id="RU003848"/>
    </source>
</evidence>
<gene>
    <name evidence="13" type="primary">atpF</name>
    <name evidence="15" type="ORF">C725_0441</name>
</gene>
<dbReference type="RefSeq" id="WP_008599885.1">
    <property type="nucleotide sequence ID" value="NZ_AMRV01000001.1"/>
</dbReference>
<dbReference type="Proteomes" id="UP000011717">
    <property type="component" value="Unassembled WGS sequence"/>
</dbReference>
<keyword evidence="5 13" id="KW-0375">Hydrogen ion transport</keyword>
<evidence type="ECO:0000256" key="3">
    <source>
        <dbReference type="ARBA" id="ARBA00022547"/>
    </source>
</evidence>
<dbReference type="PANTHER" id="PTHR33445">
    <property type="entry name" value="ATP SYNTHASE SUBUNIT B', CHLOROPLASTIC"/>
    <property type="match status" value="1"/>
</dbReference>
<dbReference type="InterPro" id="IPR002146">
    <property type="entry name" value="ATP_synth_b/b'su_bac/chlpt"/>
</dbReference>
<keyword evidence="4 13" id="KW-0812">Transmembrane</keyword>
<evidence type="ECO:0000256" key="8">
    <source>
        <dbReference type="ARBA" id="ARBA00023136"/>
    </source>
</evidence>
<keyword evidence="3 13" id="KW-0138">CF(0)</keyword>
<dbReference type="GO" id="GO:0046961">
    <property type="term" value="F:proton-transporting ATPase activity, rotational mechanism"/>
    <property type="evidence" value="ECO:0007669"/>
    <property type="project" value="TreeGrafter"/>
</dbReference>
<dbReference type="AlphaFoldDB" id="M2TRU3"/>
<evidence type="ECO:0000256" key="13">
    <source>
        <dbReference type="HAMAP-Rule" id="MF_01398"/>
    </source>
</evidence>
<evidence type="ECO:0000256" key="12">
    <source>
        <dbReference type="ARBA" id="ARBA00037847"/>
    </source>
</evidence>
<organism evidence="15 16">
    <name type="scientific">Pacificimonas flava</name>
    <dbReference type="NCBI Taxonomy" id="1234595"/>
    <lineage>
        <taxon>Bacteria</taxon>
        <taxon>Pseudomonadati</taxon>
        <taxon>Pseudomonadota</taxon>
        <taxon>Alphaproteobacteria</taxon>
        <taxon>Sphingomonadales</taxon>
        <taxon>Sphingosinicellaceae</taxon>
        <taxon>Pacificimonas</taxon>
    </lineage>
</organism>
<dbReference type="Pfam" id="PF00430">
    <property type="entry name" value="ATP-synt_B"/>
    <property type="match status" value="1"/>
</dbReference>
<comment type="caution">
    <text evidence="15">The sequence shown here is derived from an EMBL/GenBank/DDBJ whole genome shotgun (WGS) entry which is preliminary data.</text>
</comment>
<comment type="subcellular location">
    <subcellularLocation>
        <location evidence="13">Cell membrane</location>
        <topology evidence="13">Single-pass membrane protein</topology>
    </subcellularLocation>
    <subcellularLocation>
        <location evidence="12">Endomembrane system</location>
        <topology evidence="12">Single-pass membrane protein</topology>
    </subcellularLocation>
</comment>
<evidence type="ECO:0000256" key="10">
    <source>
        <dbReference type="ARBA" id="ARBA00025198"/>
    </source>
</evidence>
<dbReference type="EMBL" id="AMRV01000001">
    <property type="protein sequence ID" value="EMD84511.1"/>
    <property type="molecule type" value="Genomic_DNA"/>
</dbReference>
<dbReference type="HAMAP" id="MF_01398">
    <property type="entry name" value="ATP_synth_b_bprime"/>
    <property type="match status" value="1"/>
</dbReference>
<keyword evidence="2 13" id="KW-0813">Transport</keyword>
<feature type="transmembrane region" description="Helical" evidence="13">
    <location>
        <begin position="14"/>
        <end position="32"/>
    </location>
</feature>
<keyword evidence="8 13" id="KW-0472">Membrane</keyword>
<evidence type="ECO:0000256" key="11">
    <source>
        <dbReference type="ARBA" id="ARBA00025614"/>
    </source>
</evidence>
<name>M2TRU3_9SPHN</name>
<dbReference type="GO" id="GO:0046933">
    <property type="term" value="F:proton-transporting ATP synthase activity, rotational mechanism"/>
    <property type="evidence" value="ECO:0007669"/>
    <property type="project" value="UniProtKB-UniRule"/>
</dbReference>
<protein>
    <recommendedName>
        <fullName evidence="13">ATP synthase subunit b</fullName>
    </recommendedName>
    <alternativeName>
        <fullName evidence="13">ATP synthase F(0) sector subunit b</fullName>
    </alternativeName>
    <alternativeName>
        <fullName evidence="13">ATPase subunit I</fullName>
    </alternativeName>
    <alternativeName>
        <fullName evidence="13">F-type ATPase subunit b</fullName>
        <shortName evidence="13">F-ATPase subunit b</shortName>
    </alternativeName>
</protein>
<evidence type="ECO:0000256" key="9">
    <source>
        <dbReference type="ARBA" id="ARBA00023310"/>
    </source>
</evidence>
<evidence type="ECO:0000313" key="15">
    <source>
        <dbReference type="EMBL" id="EMD84511.1"/>
    </source>
</evidence>
<comment type="similarity">
    <text evidence="1 13 14">Belongs to the ATPase B chain family.</text>
</comment>
<evidence type="ECO:0000256" key="5">
    <source>
        <dbReference type="ARBA" id="ARBA00022781"/>
    </source>
</evidence>
<comment type="subunit">
    <text evidence="13">F-type ATPases have 2 components, F(1) - the catalytic core - and F(0) - the membrane proton channel. F(1) has five subunits: alpha(3), beta(3), gamma(1), delta(1), epsilon(1). F(0) has three main subunits: a(1), b(2) and c(10-14). The alpha and beta chains form an alternating ring which encloses part of the gamma chain. F(1) is attached to F(0) by a central stalk formed by the gamma and epsilon chains, while a peripheral stalk is formed by the delta and b chains.</text>
</comment>
<dbReference type="GO" id="GO:0045259">
    <property type="term" value="C:proton-transporting ATP synthase complex"/>
    <property type="evidence" value="ECO:0007669"/>
    <property type="project" value="UniProtKB-KW"/>
</dbReference>
<keyword evidence="9 13" id="KW-0066">ATP synthesis</keyword>
<evidence type="ECO:0000256" key="2">
    <source>
        <dbReference type="ARBA" id="ARBA00022448"/>
    </source>
</evidence>
<keyword evidence="13" id="KW-1003">Cell membrane</keyword>
<keyword evidence="6 13" id="KW-1133">Transmembrane helix</keyword>
<comment type="function">
    <text evidence="11">Component of the F(0) channel, it forms part of the peripheral stalk, linking F(1) to F(0). The b'-subunit is a diverged and duplicated form of b found in plants and photosynthetic bacteria.</text>
</comment>
<evidence type="ECO:0000256" key="6">
    <source>
        <dbReference type="ARBA" id="ARBA00022989"/>
    </source>
</evidence>
<evidence type="ECO:0000256" key="4">
    <source>
        <dbReference type="ARBA" id="ARBA00022692"/>
    </source>
</evidence>
<keyword evidence="16" id="KW-1185">Reference proteome</keyword>
<reference evidence="15 16" key="1">
    <citation type="journal article" date="2013" name="Genome Announc.">
        <title>Draft Genome Sequence of Strain JLT2015T, Belonging to the Family Sphingomonadaceae of the Alphaproteobacteria.</title>
        <authorList>
            <person name="Tang K."/>
            <person name="Liu K."/>
            <person name="Li S."/>
            <person name="Jiao N."/>
        </authorList>
    </citation>
    <scope>NUCLEOTIDE SEQUENCE [LARGE SCALE GENOMIC DNA]</scope>
    <source>
        <strain evidence="15 16">JLT2015</strain>
    </source>
</reference>
<sequence>MPQFAFAEVALPQIVWLFLTFGLLFLLMLGMLPRVEGVRERRASTIGGDLDAAEQARLDAEQKREAYEAGIARTRGEAQDLIGSAKAEAARATEARMAEADAAAQSRMKEAEAGLNASREAALAKLDAIAAGATQDIVQKLTGERPADGDAAAAVAAARA</sequence>
<dbReference type="PANTHER" id="PTHR33445:SF1">
    <property type="entry name" value="ATP SYNTHASE SUBUNIT B"/>
    <property type="match status" value="1"/>
</dbReference>
<keyword evidence="7 13" id="KW-0406">Ion transport</keyword>
<accession>M2TRU3</accession>
<comment type="function">
    <text evidence="10 13">F(1)F(0) ATP synthase produces ATP from ADP in the presence of a proton or sodium gradient. F-type ATPases consist of two structural domains, F(1) containing the extramembraneous catalytic core and F(0) containing the membrane proton channel, linked together by a central stalk and a peripheral stalk. During catalysis, ATP synthesis in the catalytic domain of F(1) is coupled via a rotary mechanism of the central stalk subunits to proton translocation.</text>
</comment>
<dbReference type="GO" id="GO:0012505">
    <property type="term" value="C:endomembrane system"/>
    <property type="evidence" value="ECO:0007669"/>
    <property type="project" value="UniProtKB-SubCell"/>
</dbReference>